<protein>
    <submittedName>
        <fullName evidence="1">L-2-amino-thiazoline-4-carboxylic acid hydrolase</fullName>
    </submittedName>
</protein>
<dbReference type="Proteomes" id="UP001206206">
    <property type="component" value="Unassembled WGS sequence"/>
</dbReference>
<dbReference type="InterPro" id="IPR026002">
    <property type="entry name" value="ATC_hydrolase-like"/>
</dbReference>
<keyword evidence="1" id="KW-0378">Hydrolase</keyword>
<keyword evidence="2" id="KW-1185">Reference proteome</keyword>
<sequence length="152" mass="17262">MEDKKAQTRRMLSERLQRYLELRAEHGADKAREILLDGYPQRQAARMGPLISGCSLAEGIGKALPRFEEMGFLEEAIDISTDTEDAVLEACRTCMCLMAAEDLGLDEPLPILCELDFEATRRAFPEMTVRSLRRQTDGHHVCAFRYSRPRQG</sequence>
<organism evidence="1 2">
    <name type="scientific">Streptantibioticus rubrisoli</name>
    <dbReference type="NCBI Taxonomy" id="1387313"/>
    <lineage>
        <taxon>Bacteria</taxon>
        <taxon>Bacillati</taxon>
        <taxon>Actinomycetota</taxon>
        <taxon>Actinomycetes</taxon>
        <taxon>Kitasatosporales</taxon>
        <taxon>Streptomycetaceae</taxon>
        <taxon>Streptantibioticus</taxon>
    </lineage>
</organism>
<gene>
    <name evidence="1" type="ORF">NON19_01600</name>
</gene>
<comment type="caution">
    <text evidence="1">The sequence shown here is derived from an EMBL/GenBank/DDBJ whole genome shotgun (WGS) entry which is preliminary data.</text>
</comment>
<proteinExistence type="predicted"/>
<reference evidence="1 2" key="1">
    <citation type="submission" date="2022-06" db="EMBL/GenBank/DDBJ databases">
        <title>Draft genome sequence of type strain Streptomyces rubrisoli DSM 42083.</title>
        <authorList>
            <person name="Duangmal K."/>
            <person name="Klaysubun C."/>
        </authorList>
    </citation>
    <scope>NUCLEOTIDE SEQUENCE [LARGE SCALE GENOMIC DNA]</scope>
    <source>
        <strain evidence="1 2">DSM 42083</strain>
    </source>
</reference>
<evidence type="ECO:0000313" key="2">
    <source>
        <dbReference type="Proteomes" id="UP001206206"/>
    </source>
</evidence>
<dbReference type="RefSeq" id="WP_255924689.1">
    <property type="nucleotide sequence ID" value="NZ_JANFNH010000001.1"/>
</dbReference>
<name>A0ABT1P5W2_9ACTN</name>
<evidence type="ECO:0000313" key="1">
    <source>
        <dbReference type="EMBL" id="MCQ4040749.1"/>
    </source>
</evidence>
<dbReference type="Pfam" id="PF14196">
    <property type="entry name" value="ATC_hydrolase"/>
    <property type="match status" value="1"/>
</dbReference>
<dbReference type="EMBL" id="JANFNH010000001">
    <property type="protein sequence ID" value="MCQ4040749.1"/>
    <property type="molecule type" value="Genomic_DNA"/>
</dbReference>
<dbReference type="GO" id="GO:0016787">
    <property type="term" value="F:hydrolase activity"/>
    <property type="evidence" value="ECO:0007669"/>
    <property type="project" value="UniProtKB-KW"/>
</dbReference>
<accession>A0ABT1P5W2</accession>